<proteinExistence type="predicted"/>
<comment type="caution">
    <text evidence="3">The sequence shown here is derived from an EMBL/GenBank/DDBJ whole genome shotgun (WGS) entry which is preliminary data.</text>
</comment>
<dbReference type="Proteomes" id="UP000294752">
    <property type="component" value="Unassembled WGS sequence"/>
</dbReference>
<dbReference type="Pfam" id="PF00534">
    <property type="entry name" value="Glycos_transf_1"/>
    <property type="match status" value="1"/>
</dbReference>
<dbReference type="EMBL" id="SNZV01000004">
    <property type="protein sequence ID" value="TDS13703.1"/>
    <property type="molecule type" value="Genomic_DNA"/>
</dbReference>
<evidence type="ECO:0000313" key="3">
    <source>
        <dbReference type="EMBL" id="TDS13703.1"/>
    </source>
</evidence>
<protein>
    <submittedName>
        <fullName evidence="3">Glycosyltransferase involved in cell wall biosynthesis</fullName>
    </submittedName>
</protein>
<dbReference type="PANTHER" id="PTHR12526:SF622">
    <property type="entry name" value="GLYCOSYLTRANSFERASE (GROUP I)"/>
    <property type="match status" value="1"/>
</dbReference>
<dbReference type="SUPFAM" id="SSF53756">
    <property type="entry name" value="UDP-Glycosyltransferase/glycogen phosphorylase"/>
    <property type="match status" value="1"/>
</dbReference>
<dbReference type="Pfam" id="PF13579">
    <property type="entry name" value="Glyco_trans_4_4"/>
    <property type="match status" value="1"/>
</dbReference>
<dbReference type="Gene3D" id="3.40.50.2000">
    <property type="entry name" value="Glycogen Phosphorylase B"/>
    <property type="match status" value="2"/>
</dbReference>
<keyword evidence="4" id="KW-1185">Reference proteome</keyword>
<dbReference type="InterPro" id="IPR001296">
    <property type="entry name" value="Glyco_trans_1"/>
</dbReference>
<sequence length="400" mass="45284">MHILIITQYFWPENFRINDIALGLKERGHKVSVLTGIPNYPSGTFFDGYTAQPSDEIWEGIYIYRSRLTPRGKGRGIDLLKNYFSFAFSASLKVSSIKEKIDTILVFEPSPITVGIPAMVAKRKFGASYSFWVQDLWPASLTAAGGVKNKFVLRFFDWLTRKIYNHAKYVLVQSRTFKDYILNQGVKGEKILYVPNSTEGYYHPMAASPKFASLLPKGFKIMFAGNIGEAQSLNTMLEAAKILKNKGYVIQWVMIGDGRYRPIMEEQVRRYDLSDSIHFLGKFPPEEMSHFFSHADALYVSLRRDYIFSLTIPSKVQSYLACGKPILASLDGEGAKIVVESGAGLASPAEDVTGLVENVIELYERSEGQREELGKRGLRYFNREFDRNIVLNKLEGALKL</sequence>
<dbReference type="RefSeq" id="WP_133640039.1">
    <property type="nucleotide sequence ID" value="NZ_SNZV01000004.1"/>
</dbReference>
<evidence type="ECO:0000259" key="1">
    <source>
        <dbReference type="Pfam" id="PF00534"/>
    </source>
</evidence>
<evidence type="ECO:0000259" key="2">
    <source>
        <dbReference type="Pfam" id="PF13579"/>
    </source>
</evidence>
<feature type="domain" description="Glycosyltransferase subfamily 4-like N-terminal" evidence="2">
    <location>
        <begin position="16"/>
        <end position="196"/>
    </location>
</feature>
<gene>
    <name evidence="3" type="ORF">B0I21_10429</name>
</gene>
<dbReference type="AlphaFoldDB" id="A0A4R7CYM0"/>
<dbReference type="PANTHER" id="PTHR12526">
    <property type="entry name" value="GLYCOSYLTRANSFERASE"/>
    <property type="match status" value="1"/>
</dbReference>
<dbReference type="GO" id="GO:0016757">
    <property type="term" value="F:glycosyltransferase activity"/>
    <property type="evidence" value="ECO:0007669"/>
    <property type="project" value="InterPro"/>
</dbReference>
<evidence type="ECO:0000313" key="4">
    <source>
        <dbReference type="Proteomes" id="UP000294752"/>
    </source>
</evidence>
<dbReference type="OrthoDB" id="9811902at2"/>
<reference evidence="3 4" key="1">
    <citation type="submission" date="2019-03" db="EMBL/GenBank/DDBJ databases">
        <title>Genomic Encyclopedia of Type Strains, Phase III (KMG-III): the genomes of soil and plant-associated and newly described type strains.</title>
        <authorList>
            <person name="Whitman W."/>
        </authorList>
    </citation>
    <scope>NUCLEOTIDE SEQUENCE [LARGE SCALE GENOMIC DNA]</scope>
    <source>
        <strain evidence="3 4">CGMCC 1.12801</strain>
    </source>
</reference>
<feature type="domain" description="Glycosyl transferase family 1" evidence="1">
    <location>
        <begin position="217"/>
        <end position="377"/>
    </location>
</feature>
<keyword evidence="3" id="KW-0808">Transferase</keyword>
<dbReference type="InterPro" id="IPR028098">
    <property type="entry name" value="Glyco_trans_4-like_N"/>
</dbReference>
<accession>A0A4R7CYM0</accession>
<dbReference type="CDD" id="cd03794">
    <property type="entry name" value="GT4_WbuB-like"/>
    <property type="match status" value="1"/>
</dbReference>
<organism evidence="3 4">
    <name type="scientific">Sphingobacterium paludis</name>
    <dbReference type="NCBI Taxonomy" id="1476465"/>
    <lineage>
        <taxon>Bacteria</taxon>
        <taxon>Pseudomonadati</taxon>
        <taxon>Bacteroidota</taxon>
        <taxon>Sphingobacteriia</taxon>
        <taxon>Sphingobacteriales</taxon>
        <taxon>Sphingobacteriaceae</taxon>
        <taxon>Sphingobacterium</taxon>
    </lineage>
</organism>
<name>A0A4R7CYM0_9SPHI</name>